<feature type="compositionally biased region" description="Basic and acidic residues" evidence="1">
    <location>
        <begin position="58"/>
        <end position="69"/>
    </location>
</feature>
<reference evidence="2" key="1">
    <citation type="submission" date="2021-06" db="EMBL/GenBank/DDBJ databases">
        <title>Bradyrhizobium sp. S2-11-2 Genome sequencing.</title>
        <authorList>
            <person name="Jin L."/>
        </authorList>
    </citation>
    <scope>NUCLEOTIDE SEQUENCE</scope>
    <source>
        <strain evidence="2">S2-11-2</strain>
    </source>
</reference>
<dbReference type="KEGG" id="bsei:KMZ68_15370"/>
<gene>
    <name evidence="2" type="ORF">KMZ68_15370</name>
</gene>
<dbReference type="AlphaFoldDB" id="A0A975NKB4"/>
<evidence type="ECO:0000256" key="1">
    <source>
        <dbReference type="SAM" id="MobiDB-lite"/>
    </source>
</evidence>
<sequence>MFATIPTWTAERVELLKKHFEAGLSCREIAVHIGVSRNAVIGKLTRLGLTGGAGNAEQRPRKAGGERSAKSVPRLQLQILQAYYDGQPPADEAPIVSERRCSLFELSEQRCRWPISTPGAEDFCFCGNMPLDGLPYCSGHSRLAYRPGTRARVARA</sequence>
<name>A0A975NKB4_9BRAD</name>
<dbReference type="EMBL" id="CP076135">
    <property type="protein sequence ID" value="QWG16400.1"/>
    <property type="molecule type" value="Genomic_DNA"/>
</dbReference>
<dbReference type="RefSeq" id="WP_215612119.1">
    <property type="nucleotide sequence ID" value="NZ_CP076135.1"/>
</dbReference>
<dbReference type="Gene3D" id="1.10.10.60">
    <property type="entry name" value="Homeodomain-like"/>
    <property type="match status" value="1"/>
</dbReference>
<accession>A0A975NKB4</accession>
<organism evidence="2 3">
    <name type="scientific">Bradyrhizobium sediminis</name>
    <dbReference type="NCBI Taxonomy" id="2840469"/>
    <lineage>
        <taxon>Bacteria</taxon>
        <taxon>Pseudomonadati</taxon>
        <taxon>Pseudomonadota</taxon>
        <taxon>Alphaproteobacteria</taxon>
        <taxon>Hyphomicrobiales</taxon>
        <taxon>Nitrobacteraceae</taxon>
        <taxon>Bradyrhizobium</taxon>
    </lineage>
</organism>
<proteinExistence type="predicted"/>
<evidence type="ECO:0000313" key="3">
    <source>
        <dbReference type="Proteomes" id="UP000680805"/>
    </source>
</evidence>
<feature type="region of interest" description="Disordered" evidence="1">
    <location>
        <begin position="52"/>
        <end position="72"/>
    </location>
</feature>
<protein>
    <submittedName>
        <fullName evidence="2">GcrA family cell cycle regulator</fullName>
    </submittedName>
</protein>
<dbReference type="Pfam" id="PF07750">
    <property type="entry name" value="GcrA"/>
    <property type="match status" value="1"/>
</dbReference>
<dbReference type="InterPro" id="IPR011681">
    <property type="entry name" value="GcrA"/>
</dbReference>
<evidence type="ECO:0000313" key="2">
    <source>
        <dbReference type="EMBL" id="QWG16400.1"/>
    </source>
</evidence>
<dbReference type="Proteomes" id="UP000680805">
    <property type="component" value="Chromosome"/>
</dbReference>